<sequence length="55" mass="5976">MLADERREAILRAVESQGSITVKELAEEMGVSAVTLRQDVRELAGRGLLTRVHGG</sequence>
<dbReference type="GO" id="GO:0043565">
    <property type="term" value="F:sequence-specific DNA binding"/>
    <property type="evidence" value="ECO:0007669"/>
    <property type="project" value="InterPro"/>
</dbReference>
<dbReference type="InterPro" id="IPR018356">
    <property type="entry name" value="Tscrpt_reg_HTH_DeoR_CS"/>
</dbReference>
<proteinExistence type="predicted"/>
<comment type="caution">
    <text evidence="9">The sequence shown here is derived from an EMBL/GenBank/DDBJ whole genome shotgun (WGS) entry which is preliminary data.</text>
</comment>
<dbReference type="EMBL" id="JAAGMK010000681">
    <property type="protein sequence ID" value="NEB87193.1"/>
    <property type="molecule type" value="Genomic_DNA"/>
</dbReference>
<dbReference type="InterPro" id="IPR001034">
    <property type="entry name" value="DeoR_HTH"/>
</dbReference>
<dbReference type="PROSITE" id="PS50987">
    <property type="entry name" value="HTH_ARSR_2"/>
    <property type="match status" value="1"/>
</dbReference>
<dbReference type="PANTHER" id="PTHR30363:SF4">
    <property type="entry name" value="GLYCEROL-3-PHOSPHATE REGULON REPRESSOR"/>
    <property type="match status" value="1"/>
</dbReference>
<dbReference type="SUPFAM" id="SSF46785">
    <property type="entry name" value="Winged helix' DNA-binding domain"/>
    <property type="match status" value="1"/>
</dbReference>
<evidence type="ECO:0000256" key="1">
    <source>
        <dbReference type="ARBA" id="ARBA00021390"/>
    </source>
</evidence>
<organism evidence="9">
    <name type="scientific">Streptomyces anulatus</name>
    <name type="common">Streptomyces chrysomallus</name>
    <dbReference type="NCBI Taxonomy" id="1892"/>
    <lineage>
        <taxon>Bacteria</taxon>
        <taxon>Bacillati</taxon>
        <taxon>Actinomycetota</taxon>
        <taxon>Actinomycetes</taxon>
        <taxon>Kitasatosporales</taxon>
        <taxon>Streptomycetaceae</taxon>
        <taxon>Streptomyces</taxon>
    </lineage>
</organism>
<dbReference type="SMART" id="SM00420">
    <property type="entry name" value="HTH_DEOR"/>
    <property type="match status" value="1"/>
</dbReference>
<name>A0A6G3SWF4_STRAQ</name>
<dbReference type="PROSITE" id="PS00894">
    <property type="entry name" value="HTH_DEOR_1"/>
    <property type="match status" value="1"/>
</dbReference>
<reference evidence="9" key="1">
    <citation type="submission" date="2020-01" db="EMBL/GenBank/DDBJ databases">
        <title>Insect and environment-associated Actinomycetes.</title>
        <authorList>
            <person name="Currrie C."/>
            <person name="Chevrette M."/>
            <person name="Carlson C."/>
            <person name="Stubbendieck R."/>
            <person name="Wendt-Pienkowski E."/>
        </authorList>
    </citation>
    <scope>NUCLEOTIDE SEQUENCE</scope>
    <source>
        <strain evidence="9">SID505</strain>
    </source>
</reference>
<keyword evidence="4" id="KW-0238">DNA-binding</keyword>
<dbReference type="Pfam" id="PF08220">
    <property type="entry name" value="HTH_DeoR"/>
    <property type="match status" value="1"/>
</dbReference>
<keyword evidence="5" id="KW-0804">Transcription</keyword>
<evidence type="ECO:0000259" key="8">
    <source>
        <dbReference type="PROSITE" id="PS51000"/>
    </source>
</evidence>
<evidence type="ECO:0000256" key="5">
    <source>
        <dbReference type="ARBA" id="ARBA00023163"/>
    </source>
</evidence>
<dbReference type="Gene3D" id="1.10.10.10">
    <property type="entry name" value="Winged helix-like DNA-binding domain superfamily/Winged helix DNA-binding domain"/>
    <property type="match status" value="1"/>
</dbReference>
<keyword evidence="2" id="KW-0678">Repressor</keyword>
<gene>
    <name evidence="9" type="ORF">G3I43_23925</name>
</gene>
<dbReference type="PRINTS" id="PR00033">
    <property type="entry name" value="HTHASNC"/>
</dbReference>
<evidence type="ECO:0000259" key="7">
    <source>
        <dbReference type="PROSITE" id="PS50987"/>
    </source>
</evidence>
<dbReference type="InterPro" id="IPR050313">
    <property type="entry name" value="Carb_Metab_HTH_regulators"/>
</dbReference>
<evidence type="ECO:0000256" key="3">
    <source>
        <dbReference type="ARBA" id="ARBA00023015"/>
    </source>
</evidence>
<evidence type="ECO:0000256" key="2">
    <source>
        <dbReference type="ARBA" id="ARBA00022491"/>
    </source>
</evidence>
<dbReference type="PANTHER" id="PTHR30363">
    <property type="entry name" value="HTH-TYPE TRANSCRIPTIONAL REGULATOR SRLR-RELATED"/>
    <property type="match status" value="1"/>
</dbReference>
<feature type="domain" description="HTH deoR-type" evidence="8">
    <location>
        <begin position="3"/>
        <end position="55"/>
    </location>
</feature>
<accession>A0A6G3SWF4</accession>
<feature type="non-terminal residue" evidence="9">
    <location>
        <position position="55"/>
    </location>
</feature>
<evidence type="ECO:0000313" key="9">
    <source>
        <dbReference type="EMBL" id="NEB87193.1"/>
    </source>
</evidence>
<comment type="function">
    <text evidence="6">Repressor of the lactose catabolism operon. Galactose-6-phosphate is the inducer.</text>
</comment>
<evidence type="ECO:0000256" key="6">
    <source>
        <dbReference type="ARBA" id="ARBA00024937"/>
    </source>
</evidence>
<feature type="domain" description="HTH arsR-type" evidence="7">
    <location>
        <begin position="1"/>
        <end position="55"/>
    </location>
</feature>
<dbReference type="PRINTS" id="PR00037">
    <property type="entry name" value="HTHLACR"/>
</dbReference>
<evidence type="ECO:0000256" key="4">
    <source>
        <dbReference type="ARBA" id="ARBA00023125"/>
    </source>
</evidence>
<dbReference type="InterPro" id="IPR000485">
    <property type="entry name" value="AsnC-type_HTH_dom"/>
</dbReference>
<dbReference type="InterPro" id="IPR036390">
    <property type="entry name" value="WH_DNA-bd_sf"/>
</dbReference>
<dbReference type="AlphaFoldDB" id="A0A6G3SWF4"/>
<keyword evidence="3" id="KW-0805">Transcription regulation</keyword>
<dbReference type="RefSeq" id="WP_164258800.1">
    <property type="nucleotide sequence ID" value="NZ_JAAGMK010000681.1"/>
</dbReference>
<dbReference type="PROSITE" id="PS51000">
    <property type="entry name" value="HTH_DEOR_2"/>
    <property type="match status" value="1"/>
</dbReference>
<protein>
    <recommendedName>
        <fullName evidence="1">Lactose phosphotransferase system repressor</fullName>
    </recommendedName>
</protein>
<dbReference type="GO" id="GO:0003700">
    <property type="term" value="F:DNA-binding transcription factor activity"/>
    <property type="evidence" value="ECO:0007669"/>
    <property type="project" value="InterPro"/>
</dbReference>
<dbReference type="InterPro" id="IPR001845">
    <property type="entry name" value="HTH_ArsR_DNA-bd_dom"/>
</dbReference>
<dbReference type="InterPro" id="IPR036388">
    <property type="entry name" value="WH-like_DNA-bd_sf"/>
</dbReference>